<evidence type="ECO:0000313" key="4">
    <source>
        <dbReference type="Proteomes" id="UP000252139"/>
    </source>
</evidence>
<sequence>MSLRVSLPQKVTIEYNCYKCDESFCDGTRLRMHLNRVHNVLSPPPTSGKRRRSTHNACPSCLEHFFDMNGLVNHLNQQHLLKERIEDCAIIQRKSNSYCFFPALKLDNSRISSTPKLSFRAIQELENIIKIIAPFNQKLSSDNMNSLKEQQANQDELIS</sequence>
<organism evidence="3 4">
    <name type="scientific">Rhizopus azygosporus</name>
    <name type="common">Rhizopus microsporus var. azygosporus</name>
    <dbReference type="NCBI Taxonomy" id="86630"/>
    <lineage>
        <taxon>Eukaryota</taxon>
        <taxon>Fungi</taxon>
        <taxon>Fungi incertae sedis</taxon>
        <taxon>Mucoromycota</taxon>
        <taxon>Mucoromycotina</taxon>
        <taxon>Mucoromycetes</taxon>
        <taxon>Mucorales</taxon>
        <taxon>Mucorineae</taxon>
        <taxon>Rhizopodaceae</taxon>
        <taxon>Rhizopus</taxon>
    </lineage>
</organism>
<protein>
    <recommendedName>
        <fullName evidence="2">C2H2-type domain-containing protein</fullName>
    </recommendedName>
</protein>
<feature type="domain" description="C2H2-type" evidence="2">
    <location>
        <begin position="15"/>
        <end position="43"/>
    </location>
</feature>
<keyword evidence="4" id="KW-1185">Reference proteome</keyword>
<dbReference type="OrthoDB" id="7755329at2759"/>
<dbReference type="GO" id="GO:0008270">
    <property type="term" value="F:zinc ion binding"/>
    <property type="evidence" value="ECO:0007669"/>
    <property type="project" value="UniProtKB-KW"/>
</dbReference>
<reference evidence="3 4" key="1">
    <citation type="journal article" date="2018" name="G3 (Bethesda)">
        <title>Phylogenetic and Phylogenomic Definition of Rhizopus Species.</title>
        <authorList>
            <person name="Gryganskyi A.P."/>
            <person name="Golan J."/>
            <person name="Dolatabadi S."/>
            <person name="Mondo S."/>
            <person name="Robb S."/>
            <person name="Idnurm A."/>
            <person name="Muszewska A."/>
            <person name="Steczkiewicz K."/>
            <person name="Masonjones S."/>
            <person name="Liao H.L."/>
            <person name="Gajdeczka M.T."/>
            <person name="Anike F."/>
            <person name="Vuek A."/>
            <person name="Anishchenko I.M."/>
            <person name="Voigt K."/>
            <person name="de Hoog G.S."/>
            <person name="Smith M.E."/>
            <person name="Heitman J."/>
            <person name="Vilgalys R."/>
            <person name="Stajich J.E."/>
        </authorList>
    </citation>
    <scope>NUCLEOTIDE SEQUENCE [LARGE SCALE GENOMIC DNA]</scope>
    <source>
        <strain evidence="3 4">CBS 357.93</strain>
    </source>
</reference>
<keyword evidence="1" id="KW-0862">Zinc</keyword>
<dbReference type="Gene3D" id="3.30.160.60">
    <property type="entry name" value="Classic Zinc Finger"/>
    <property type="match status" value="1"/>
</dbReference>
<keyword evidence="1" id="KW-0479">Metal-binding</keyword>
<dbReference type="PROSITE" id="PS50157">
    <property type="entry name" value="ZINC_FINGER_C2H2_2"/>
    <property type="match status" value="1"/>
</dbReference>
<accession>A0A367J0Y3</accession>
<dbReference type="InterPro" id="IPR013087">
    <property type="entry name" value="Znf_C2H2_type"/>
</dbReference>
<keyword evidence="1" id="KW-0863">Zinc-finger</keyword>
<proteinExistence type="predicted"/>
<dbReference type="PROSITE" id="PS00028">
    <property type="entry name" value="ZINC_FINGER_C2H2_1"/>
    <property type="match status" value="2"/>
</dbReference>
<dbReference type="AlphaFoldDB" id="A0A367J0Y3"/>
<comment type="caution">
    <text evidence="3">The sequence shown here is derived from an EMBL/GenBank/DDBJ whole genome shotgun (WGS) entry which is preliminary data.</text>
</comment>
<evidence type="ECO:0000256" key="1">
    <source>
        <dbReference type="PROSITE-ProRule" id="PRU00042"/>
    </source>
</evidence>
<evidence type="ECO:0000259" key="2">
    <source>
        <dbReference type="PROSITE" id="PS50157"/>
    </source>
</evidence>
<dbReference type="SMART" id="SM00355">
    <property type="entry name" value="ZnF_C2H2"/>
    <property type="match status" value="2"/>
</dbReference>
<dbReference type="Proteomes" id="UP000252139">
    <property type="component" value="Unassembled WGS sequence"/>
</dbReference>
<gene>
    <name evidence="3" type="ORF">CU097_006440</name>
</gene>
<evidence type="ECO:0000313" key="3">
    <source>
        <dbReference type="EMBL" id="RCH83570.1"/>
    </source>
</evidence>
<name>A0A367J0Y3_RHIAZ</name>
<dbReference type="EMBL" id="PJQL01002620">
    <property type="protein sequence ID" value="RCH83570.1"/>
    <property type="molecule type" value="Genomic_DNA"/>
</dbReference>